<keyword evidence="1 7" id="KW-1003">Cell membrane</keyword>
<organism evidence="8 9">
    <name type="scientific">Tepidimonas charontis</name>
    <dbReference type="NCBI Taxonomy" id="2267262"/>
    <lineage>
        <taxon>Bacteria</taxon>
        <taxon>Pseudomonadati</taxon>
        <taxon>Pseudomonadota</taxon>
        <taxon>Betaproteobacteria</taxon>
        <taxon>Burkholderiales</taxon>
        <taxon>Tepidimonas</taxon>
    </lineage>
</organism>
<accession>A0A554XJX6</accession>
<keyword evidence="5 7" id="KW-0472">Membrane</keyword>
<gene>
    <name evidence="7 8" type="primary">ftsB</name>
    <name evidence="8" type="ORF">Tchar_00177</name>
</gene>
<comment type="subunit">
    <text evidence="7">Part of a complex composed of FtsB, FtsL and FtsQ.</text>
</comment>
<evidence type="ECO:0000256" key="2">
    <source>
        <dbReference type="ARBA" id="ARBA00022618"/>
    </source>
</evidence>
<comment type="function">
    <text evidence="7">Essential cell division protein. May link together the upstream cell division proteins, which are predominantly cytoplasmic, with the downstream cell division proteins, which are predominantly periplasmic.</text>
</comment>
<comment type="similarity">
    <text evidence="7">Belongs to the FtsB family.</text>
</comment>
<feature type="topological domain" description="Cytoplasmic" evidence="7">
    <location>
        <begin position="1"/>
        <end position="5"/>
    </location>
</feature>
<evidence type="ECO:0000256" key="1">
    <source>
        <dbReference type="ARBA" id="ARBA00022475"/>
    </source>
</evidence>
<dbReference type="InterPro" id="IPR007060">
    <property type="entry name" value="FtsL/DivIC"/>
</dbReference>
<evidence type="ECO:0000256" key="6">
    <source>
        <dbReference type="ARBA" id="ARBA00023306"/>
    </source>
</evidence>
<name>A0A554XJX6_9BURK</name>
<dbReference type="HAMAP" id="MF_00599">
    <property type="entry name" value="FtsB"/>
    <property type="match status" value="1"/>
</dbReference>
<dbReference type="PANTHER" id="PTHR37485:SF1">
    <property type="entry name" value="CELL DIVISION PROTEIN FTSB"/>
    <property type="match status" value="1"/>
</dbReference>
<comment type="subcellular location">
    <subcellularLocation>
        <location evidence="7">Cell inner membrane</location>
        <topology evidence="7">Single-pass type II membrane protein</topology>
    </subcellularLocation>
    <text evidence="7">Localizes to the division septum.</text>
</comment>
<protein>
    <recommendedName>
        <fullName evidence="7">Cell division protein FtsB</fullName>
    </recommendedName>
</protein>
<evidence type="ECO:0000313" key="9">
    <source>
        <dbReference type="Proteomes" id="UP000318294"/>
    </source>
</evidence>
<keyword evidence="9" id="KW-1185">Reference proteome</keyword>
<evidence type="ECO:0000256" key="3">
    <source>
        <dbReference type="ARBA" id="ARBA00022692"/>
    </source>
</evidence>
<dbReference type="InterPro" id="IPR023081">
    <property type="entry name" value="Cell_div_FtsB"/>
</dbReference>
<dbReference type="AlphaFoldDB" id="A0A554XJX6"/>
<feature type="coiled-coil region" evidence="7">
    <location>
        <begin position="31"/>
        <end position="72"/>
    </location>
</feature>
<dbReference type="RefSeq" id="WP_144327219.1">
    <property type="nucleotide sequence ID" value="NZ_VJON01000002.1"/>
</dbReference>
<comment type="caution">
    <text evidence="8">The sequence shown here is derived from an EMBL/GenBank/DDBJ whole genome shotgun (WGS) entry which is preliminary data.</text>
</comment>
<dbReference type="GO" id="GO:0030428">
    <property type="term" value="C:cell septum"/>
    <property type="evidence" value="ECO:0007669"/>
    <property type="project" value="TreeGrafter"/>
</dbReference>
<keyword evidence="2 7" id="KW-0132">Cell division</keyword>
<keyword evidence="7" id="KW-0997">Cell inner membrane</keyword>
<evidence type="ECO:0000313" key="8">
    <source>
        <dbReference type="EMBL" id="TSE36131.1"/>
    </source>
</evidence>
<evidence type="ECO:0000256" key="4">
    <source>
        <dbReference type="ARBA" id="ARBA00022989"/>
    </source>
</evidence>
<dbReference type="EMBL" id="VJON01000002">
    <property type="protein sequence ID" value="TSE36131.1"/>
    <property type="molecule type" value="Genomic_DNA"/>
</dbReference>
<dbReference type="GO" id="GO:0043093">
    <property type="term" value="P:FtsZ-dependent cytokinesis"/>
    <property type="evidence" value="ECO:0007669"/>
    <property type="project" value="UniProtKB-UniRule"/>
</dbReference>
<feature type="topological domain" description="Periplasmic" evidence="7">
    <location>
        <begin position="24"/>
        <end position="94"/>
    </location>
</feature>
<dbReference type="GO" id="GO:0005886">
    <property type="term" value="C:plasma membrane"/>
    <property type="evidence" value="ECO:0007669"/>
    <property type="project" value="UniProtKB-SubCell"/>
</dbReference>
<sequence>MRARWVTAGLLALLGAVHAHIWWGRASVANVEALRRELLRQEQANEAARQRNERLTAEVHDLREGLQTVEEIARESLGMVKPNEIFVQIQGGAP</sequence>
<keyword evidence="4 7" id="KW-1133">Transmembrane helix</keyword>
<reference evidence="8 9" key="1">
    <citation type="submission" date="2019-07" db="EMBL/GenBank/DDBJ databases">
        <title>Tepidimonas charontis SPSP-6 draft genome.</title>
        <authorList>
            <person name="Da Costa M.S."/>
            <person name="Froufe H.J.C."/>
            <person name="Egas C."/>
            <person name="Albuquerque L."/>
        </authorList>
    </citation>
    <scope>NUCLEOTIDE SEQUENCE [LARGE SCALE GENOMIC DNA]</scope>
    <source>
        <strain evidence="8 9">SPSP-6</strain>
    </source>
</reference>
<dbReference type="GO" id="GO:0032153">
    <property type="term" value="C:cell division site"/>
    <property type="evidence" value="ECO:0007669"/>
    <property type="project" value="UniProtKB-UniRule"/>
</dbReference>
<dbReference type="PANTHER" id="PTHR37485">
    <property type="entry name" value="CELL DIVISION PROTEIN FTSB"/>
    <property type="match status" value="1"/>
</dbReference>
<dbReference type="Pfam" id="PF04977">
    <property type="entry name" value="DivIC"/>
    <property type="match status" value="1"/>
</dbReference>
<keyword evidence="7" id="KW-0175">Coiled coil</keyword>
<dbReference type="Proteomes" id="UP000318294">
    <property type="component" value="Unassembled WGS sequence"/>
</dbReference>
<keyword evidence="6 7" id="KW-0131">Cell cycle</keyword>
<keyword evidence="3 7" id="KW-0812">Transmembrane</keyword>
<proteinExistence type="inferred from homology"/>
<evidence type="ECO:0000256" key="7">
    <source>
        <dbReference type="HAMAP-Rule" id="MF_00599"/>
    </source>
</evidence>
<dbReference type="OrthoDB" id="7061211at2"/>
<evidence type="ECO:0000256" key="5">
    <source>
        <dbReference type="ARBA" id="ARBA00023136"/>
    </source>
</evidence>